<organism evidence="2">
    <name type="scientific">uncultured Caudovirales phage</name>
    <dbReference type="NCBI Taxonomy" id="2100421"/>
    <lineage>
        <taxon>Viruses</taxon>
        <taxon>Duplodnaviria</taxon>
        <taxon>Heunggongvirae</taxon>
        <taxon>Uroviricota</taxon>
        <taxon>Caudoviricetes</taxon>
        <taxon>Peduoviridae</taxon>
        <taxon>Maltschvirus</taxon>
        <taxon>Maltschvirus maltsch</taxon>
    </lineage>
</organism>
<dbReference type="EMBL" id="LR796274">
    <property type="protein sequence ID" value="CAB4133580.1"/>
    <property type="molecule type" value="Genomic_DNA"/>
</dbReference>
<reference evidence="2" key="1">
    <citation type="submission" date="2020-04" db="EMBL/GenBank/DDBJ databases">
        <authorList>
            <person name="Chiriac C."/>
            <person name="Salcher M."/>
            <person name="Ghai R."/>
            <person name="Kavagutti S V."/>
        </authorList>
    </citation>
    <scope>NUCLEOTIDE SEQUENCE</scope>
</reference>
<feature type="transmembrane region" description="Helical" evidence="1">
    <location>
        <begin position="6"/>
        <end position="26"/>
    </location>
</feature>
<evidence type="ECO:0000313" key="2">
    <source>
        <dbReference type="EMBL" id="CAB4133580.1"/>
    </source>
</evidence>
<keyword evidence="1" id="KW-1133">Transmembrane helix</keyword>
<name>A0A6J5LKR6_9CAUD</name>
<accession>A0A6J5LKR6</accession>
<proteinExistence type="predicted"/>
<keyword evidence="1" id="KW-0472">Membrane</keyword>
<keyword evidence="1" id="KW-0812">Transmembrane</keyword>
<sequence>MSLVELLGYFVLGYLFYRLIYAWFWYNQLRGEIKEALTAEIEKIERKIKIVHYETVIQNGHSVVLMYDEYNNFIAQGESKEQVNEVALNRFPKLSLATIKEDETIQGNA</sequence>
<protein>
    <submittedName>
        <fullName evidence="2">Uncharacterized protein</fullName>
    </submittedName>
</protein>
<gene>
    <name evidence="2" type="ORF">UFOVP257_302</name>
</gene>
<evidence type="ECO:0000256" key="1">
    <source>
        <dbReference type="SAM" id="Phobius"/>
    </source>
</evidence>